<keyword evidence="2" id="KW-1185">Reference proteome</keyword>
<sequence length="110" mass="12584">MNATSTPTAKRLAEFVHLDGATVITVDVWDTLGDRTTACPEREECLLTDLQDFIVKRLDELLRERWLRAQGWTVFAGPPPWQQWDNYQRGRFNKVTGQYDGGDGCIAGYY</sequence>
<accession>A0ABW7GA82</accession>
<name>A0ABW7GA82_9BURK</name>
<dbReference type="EMBL" id="JBIGIA010000015">
    <property type="protein sequence ID" value="MFG6458726.1"/>
    <property type="molecule type" value="Genomic_DNA"/>
</dbReference>
<organism evidence="1 2">
    <name type="scientific">Pelomonas nitida</name>
    <dbReference type="NCBI Taxonomy" id="3299027"/>
    <lineage>
        <taxon>Bacteria</taxon>
        <taxon>Pseudomonadati</taxon>
        <taxon>Pseudomonadota</taxon>
        <taxon>Betaproteobacteria</taxon>
        <taxon>Burkholderiales</taxon>
        <taxon>Sphaerotilaceae</taxon>
        <taxon>Roseateles</taxon>
    </lineage>
</organism>
<protein>
    <submittedName>
        <fullName evidence="1">Uncharacterized protein</fullName>
    </submittedName>
</protein>
<proteinExistence type="predicted"/>
<reference evidence="1 2" key="1">
    <citation type="submission" date="2024-09" db="EMBL/GenBank/DDBJ databases">
        <title>Novel species of the genus Pelomonas and Roseateles isolated from streams.</title>
        <authorList>
            <person name="Lu H."/>
        </authorList>
    </citation>
    <scope>NUCLEOTIDE SEQUENCE [LARGE SCALE GENOMIC DNA]</scope>
    <source>
        <strain evidence="1 2">BYS96W</strain>
    </source>
</reference>
<evidence type="ECO:0000313" key="1">
    <source>
        <dbReference type="EMBL" id="MFG6458726.1"/>
    </source>
</evidence>
<dbReference type="Proteomes" id="UP001606305">
    <property type="component" value="Unassembled WGS sequence"/>
</dbReference>
<gene>
    <name evidence="1" type="ORF">ACG00X_17955</name>
</gene>
<dbReference type="RefSeq" id="WP_394489989.1">
    <property type="nucleotide sequence ID" value="NZ_JBIGIA010000015.1"/>
</dbReference>
<evidence type="ECO:0000313" key="2">
    <source>
        <dbReference type="Proteomes" id="UP001606305"/>
    </source>
</evidence>
<comment type="caution">
    <text evidence="1">The sequence shown here is derived from an EMBL/GenBank/DDBJ whole genome shotgun (WGS) entry which is preliminary data.</text>
</comment>